<dbReference type="RefSeq" id="WP_152200307.1">
    <property type="nucleotide sequence ID" value="NZ_VUKF01000003.1"/>
</dbReference>
<protein>
    <submittedName>
        <fullName evidence="10">Rhamnulokinase</fullName>
    </submittedName>
</protein>
<dbReference type="Pfam" id="PF02782">
    <property type="entry name" value="FGGY_C"/>
    <property type="match status" value="1"/>
</dbReference>
<feature type="domain" description="Carbohydrate kinase FGGY C-terminal" evidence="9">
    <location>
        <begin position="263"/>
        <end position="456"/>
    </location>
</feature>
<dbReference type="GO" id="GO:0006071">
    <property type="term" value="P:glycerol metabolic process"/>
    <property type="evidence" value="ECO:0007669"/>
    <property type="project" value="TreeGrafter"/>
</dbReference>
<dbReference type="InterPro" id="IPR018484">
    <property type="entry name" value="FGGY_N"/>
</dbReference>
<sequence length="500" mass="51412">MSTFAAVDLGASSGRVILGRLDDGALVTEEVARFPNAPVAVPAGRRTTLHWDVLRLYDAALAGLRRAARTHGPPATVGIDSWAVDYGLLDADDALLGNPVHYRDRRTAGTPERVFAHVPAPELYARTGVQVQPFNTIFQLAAAAGTAQLAAARRLLLVPDLLGYWLTGVQVAEVTNASTTGLLDPTARAWAPDVAAALRAAFGVPVADLLPPLVEPGTVVGPVRPAGLEGAGAGLDGAALVAVASHDTASAVAAVPAERPDFAYVSCGTWSLVGLELDAPVLTEASRAANFTNELGLDGTVRYLRNVMGLWLLQESARTWAEEQGEDVDLPALVAAAARVPALTCVVDVDDPVFLPPGDMPGRIAAAAAAGGQRPPAGPAETTRCILDSLALAYRRAVRQAAELADREVGVVHLVGGGVRNTLLCQLTADATGLPVVAGPVEGAALGNLLVQARAAGALAGGLPELRAVVAASTVTRRYVPAGDAAAWAAAERRLFAVPA</sequence>
<keyword evidence="4 10" id="KW-0418">Kinase</keyword>
<name>A0A7J5UU34_9MICO</name>
<dbReference type="InterPro" id="IPR013449">
    <property type="entry name" value="Rhamnulokinase"/>
</dbReference>
<keyword evidence="11" id="KW-1185">Reference proteome</keyword>
<keyword evidence="6" id="KW-1015">Disulfide bond</keyword>
<keyword evidence="2" id="KW-0808">Transferase</keyword>
<evidence type="ECO:0000256" key="5">
    <source>
        <dbReference type="ARBA" id="ARBA00022840"/>
    </source>
</evidence>
<gene>
    <name evidence="10" type="ORF">GB883_02440</name>
</gene>
<comment type="caution">
    <text evidence="10">The sequence shown here is derived from an EMBL/GenBank/DDBJ whole genome shotgun (WGS) entry which is preliminary data.</text>
</comment>
<keyword evidence="5" id="KW-0067">ATP-binding</keyword>
<accession>A0A7J5UU34</accession>
<dbReference type="Gene3D" id="3.30.420.40">
    <property type="match status" value="2"/>
</dbReference>
<organism evidence="10 11">
    <name type="scientific">Georgenia thermotolerans</name>
    <dbReference type="NCBI Taxonomy" id="527326"/>
    <lineage>
        <taxon>Bacteria</taxon>
        <taxon>Bacillati</taxon>
        <taxon>Actinomycetota</taxon>
        <taxon>Actinomycetes</taxon>
        <taxon>Micrococcales</taxon>
        <taxon>Bogoriellaceae</taxon>
        <taxon>Georgenia</taxon>
    </lineage>
</organism>
<proteinExistence type="inferred from homology"/>
<evidence type="ECO:0000313" key="11">
    <source>
        <dbReference type="Proteomes" id="UP000451860"/>
    </source>
</evidence>
<reference evidence="10 11" key="1">
    <citation type="submission" date="2019-10" db="EMBL/GenBank/DDBJ databases">
        <title>Georgenia wutianyii sp. nov. and Georgenia yuyongxinii sp. nov. isolated from plateau pika (Ochotona curzoniae) in the Qinghai-Tibet plateau of China.</title>
        <authorList>
            <person name="Tian Z."/>
        </authorList>
    </citation>
    <scope>NUCLEOTIDE SEQUENCE [LARGE SCALE GENOMIC DNA]</scope>
    <source>
        <strain evidence="10 11">DSM 21501</strain>
    </source>
</reference>
<dbReference type="GO" id="GO:0005829">
    <property type="term" value="C:cytosol"/>
    <property type="evidence" value="ECO:0007669"/>
    <property type="project" value="TreeGrafter"/>
</dbReference>
<dbReference type="OrthoDB" id="9761504at2"/>
<dbReference type="GO" id="GO:0019301">
    <property type="term" value="P:rhamnose catabolic process"/>
    <property type="evidence" value="ECO:0007669"/>
    <property type="project" value="InterPro"/>
</dbReference>
<evidence type="ECO:0000259" key="9">
    <source>
        <dbReference type="Pfam" id="PF02782"/>
    </source>
</evidence>
<evidence type="ECO:0000256" key="1">
    <source>
        <dbReference type="ARBA" id="ARBA00009156"/>
    </source>
</evidence>
<dbReference type="GO" id="GO:0004370">
    <property type="term" value="F:glycerol kinase activity"/>
    <property type="evidence" value="ECO:0007669"/>
    <property type="project" value="TreeGrafter"/>
</dbReference>
<dbReference type="Pfam" id="PF00370">
    <property type="entry name" value="FGGY_N"/>
    <property type="match status" value="1"/>
</dbReference>
<dbReference type="GO" id="GO:0008993">
    <property type="term" value="F:rhamnulokinase activity"/>
    <property type="evidence" value="ECO:0007669"/>
    <property type="project" value="InterPro"/>
</dbReference>
<comment type="similarity">
    <text evidence="1">Belongs to the FGGY kinase family.</text>
</comment>
<dbReference type="InterPro" id="IPR043129">
    <property type="entry name" value="ATPase_NBD"/>
</dbReference>
<evidence type="ECO:0000256" key="4">
    <source>
        <dbReference type="ARBA" id="ARBA00022777"/>
    </source>
</evidence>
<dbReference type="PANTHER" id="PTHR10196">
    <property type="entry name" value="SUGAR KINASE"/>
    <property type="match status" value="1"/>
</dbReference>
<dbReference type="SUPFAM" id="SSF53067">
    <property type="entry name" value="Actin-like ATPase domain"/>
    <property type="match status" value="2"/>
</dbReference>
<dbReference type="InterPro" id="IPR018485">
    <property type="entry name" value="FGGY_C"/>
</dbReference>
<evidence type="ECO:0000256" key="3">
    <source>
        <dbReference type="ARBA" id="ARBA00022741"/>
    </source>
</evidence>
<evidence type="ECO:0000256" key="7">
    <source>
        <dbReference type="ARBA" id="ARBA00023308"/>
    </source>
</evidence>
<dbReference type="CDD" id="cd07771">
    <property type="entry name" value="ASKHA_NBD_FGGY_RhaB-like"/>
    <property type="match status" value="1"/>
</dbReference>
<evidence type="ECO:0000259" key="8">
    <source>
        <dbReference type="Pfam" id="PF00370"/>
    </source>
</evidence>
<evidence type="ECO:0000256" key="2">
    <source>
        <dbReference type="ARBA" id="ARBA00022679"/>
    </source>
</evidence>
<dbReference type="EMBL" id="WHJE01000005">
    <property type="protein sequence ID" value="KAE8765786.1"/>
    <property type="molecule type" value="Genomic_DNA"/>
</dbReference>
<dbReference type="GO" id="GO:0005524">
    <property type="term" value="F:ATP binding"/>
    <property type="evidence" value="ECO:0007669"/>
    <property type="project" value="UniProtKB-KW"/>
</dbReference>
<feature type="domain" description="Carbohydrate kinase FGGY N-terminal" evidence="8">
    <location>
        <begin position="6"/>
        <end position="252"/>
    </location>
</feature>
<evidence type="ECO:0000256" key="6">
    <source>
        <dbReference type="ARBA" id="ARBA00023157"/>
    </source>
</evidence>
<dbReference type="Proteomes" id="UP000451860">
    <property type="component" value="Unassembled WGS sequence"/>
</dbReference>
<keyword evidence="3" id="KW-0547">Nucleotide-binding</keyword>
<keyword evidence="7" id="KW-0684">Rhamnose metabolism</keyword>
<dbReference type="PANTHER" id="PTHR10196:SF93">
    <property type="entry name" value="L-RHAMNULOKINASE"/>
    <property type="match status" value="1"/>
</dbReference>
<dbReference type="AlphaFoldDB" id="A0A7J5UU34"/>
<evidence type="ECO:0000313" key="10">
    <source>
        <dbReference type="EMBL" id="KAE8765786.1"/>
    </source>
</evidence>